<dbReference type="SUPFAM" id="SSF49503">
    <property type="entry name" value="Cupredoxins"/>
    <property type="match status" value="1"/>
</dbReference>
<gene>
    <name evidence="6" type="ORF">GCM10011584_03840</name>
</gene>
<dbReference type="PANTHER" id="PTHR42208:SF1">
    <property type="entry name" value="HEAVY METAL TRANSPORTER"/>
    <property type="match status" value="1"/>
</dbReference>
<organism evidence="6 7">
    <name type="scientific">Nocardioides phosphati</name>
    <dbReference type="NCBI Taxonomy" id="1867775"/>
    <lineage>
        <taxon>Bacteria</taxon>
        <taxon>Bacillati</taxon>
        <taxon>Actinomycetota</taxon>
        <taxon>Actinomycetes</taxon>
        <taxon>Propionibacteriales</taxon>
        <taxon>Nocardioidaceae</taxon>
        <taxon>Nocardioides</taxon>
    </lineage>
</organism>
<feature type="transmembrane region" description="Helical" evidence="2">
    <location>
        <begin position="85"/>
        <end position="102"/>
    </location>
</feature>
<feature type="transmembrane region" description="Helical" evidence="2">
    <location>
        <begin position="156"/>
        <end position="181"/>
    </location>
</feature>
<reference evidence="7" key="1">
    <citation type="journal article" date="2019" name="Int. J. Syst. Evol. Microbiol.">
        <title>The Global Catalogue of Microorganisms (GCM) 10K type strain sequencing project: providing services to taxonomists for standard genome sequencing and annotation.</title>
        <authorList>
            <consortium name="The Broad Institute Genomics Platform"/>
            <consortium name="The Broad Institute Genome Sequencing Center for Infectious Disease"/>
            <person name="Wu L."/>
            <person name="Ma J."/>
        </authorList>
    </citation>
    <scope>NUCLEOTIDE SEQUENCE [LARGE SCALE GENOMIC DNA]</scope>
    <source>
        <strain evidence="7">CGMCC 4.7371</strain>
    </source>
</reference>
<dbReference type="Gene3D" id="2.60.40.420">
    <property type="entry name" value="Cupredoxins - blue copper proteins"/>
    <property type="match status" value="1"/>
</dbReference>
<dbReference type="PANTHER" id="PTHR42208">
    <property type="entry name" value="HEAVY METAL TRANSPORTER-RELATED"/>
    <property type="match status" value="1"/>
</dbReference>
<evidence type="ECO:0000256" key="2">
    <source>
        <dbReference type="SAM" id="Phobius"/>
    </source>
</evidence>
<keyword evidence="7" id="KW-1185">Reference proteome</keyword>
<feature type="domain" description="EfeO-type cupredoxin-like" evidence="5">
    <location>
        <begin position="274"/>
        <end position="364"/>
    </location>
</feature>
<dbReference type="Pfam" id="PF13386">
    <property type="entry name" value="DsbD_2"/>
    <property type="match status" value="1"/>
</dbReference>
<feature type="transmembrane region" description="Helical" evidence="2">
    <location>
        <begin position="193"/>
        <end position="213"/>
    </location>
</feature>
<evidence type="ECO:0000259" key="4">
    <source>
        <dbReference type="Pfam" id="PF13386"/>
    </source>
</evidence>
<evidence type="ECO:0000256" key="1">
    <source>
        <dbReference type="SAM" id="MobiDB-lite"/>
    </source>
</evidence>
<evidence type="ECO:0008006" key="8">
    <source>
        <dbReference type="Google" id="ProtNLM"/>
    </source>
</evidence>
<dbReference type="EMBL" id="BMNI01000001">
    <property type="protein sequence ID" value="GGO84982.1"/>
    <property type="molecule type" value="Genomic_DNA"/>
</dbReference>
<accession>A0ABQ2N6C8</accession>
<feature type="transmembrane region" description="Helical" evidence="2">
    <location>
        <begin position="114"/>
        <end position="136"/>
    </location>
</feature>
<dbReference type="RefSeq" id="WP_188782290.1">
    <property type="nucleotide sequence ID" value="NZ_BMNI01000001.1"/>
</dbReference>
<evidence type="ECO:0000259" key="5">
    <source>
        <dbReference type="Pfam" id="PF13473"/>
    </source>
</evidence>
<dbReference type="Proteomes" id="UP000655410">
    <property type="component" value="Unassembled WGS sequence"/>
</dbReference>
<feature type="region of interest" description="Disordered" evidence="1">
    <location>
        <begin position="40"/>
        <end position="62"/>
    </location>
</feature>
<dbReference type="InterPro" id="IPR008972">
    <property type="entry name" value="Cupredoxin"/>
</dbReference>
<keyword evidence="2" id="KW-0472">Membrane</keyword>
<keyword evidence="2" id="KW-0812">Transmembrane</keyword>
<proteinExistence type="predicted"/>
<keyword evidence="2" id="KW-1133">Transmembrane helix</keyword>
<evidence type="ECO:0000313" key="7">
    <source>
        <dbReference type="Proteomes" id="UP000655410"/>
    </source>
</evidence>
<feature type="signal peptide" evidence="3">
    <location>
        <begin position="1"/>
        <end position="19"/>
    </location>
</feature>
<sequence>MSLWAVLLTGLLAGGVSCAAVQGGLLAGLVTRQQSAAAADARASDPGEGHPAGSTAIATSQRTASRRRQLGDDLAPVAGFLGGKLASYTLVGALLGALGSAFELSAHLRATVQILAGLLIIAFGLAQLGVPGFRGFTLTPPDSWIRVVRGRARSTAALAPAVLGFAAILIPCGVTISVMAIATTTGSAWRGAATMAVFVIGTAPLFALIGYTANIAATAWKGRLAMGTGLVVLAAGLYTLNGGLTLVDSPLAARNLSRTLGIGQPALPDSSTVTMANGTQTGVITVTSSDYSPANLALKAGVPTTVVFRSKEAFGCVSALVIPSLGVQTVLPQNGDSTLKLGVPRPGHIDYSCAMGMYSGTITIG</sequence>
<dbReference type="InterPro" id="IPR039447">
    <property type="entry name" value="UreH-like_TM_dom"/>
</dbReference>
<comment type="caution">
    <text evidence="6">The sequence shown here is derived from an EMBL/GenBank/DDBJ whole genome shotgun (WGS) entry which is preliminary data.</text>
</comment>
<feature type="transmembrane region" description="Helical" evidence="2">
    <location>
        <begin position="225"/>
        <end position="247"/>
    </location>
</feature>
<keyword evidence="3" id="KW-0732">Signal</keyword>
<feature type="chain" id="PRO_5046140838" description="Sulfite exporter TauE/SafE family protein" evidence="3">
    <location>
        <begin position="20"/>
        <end position="365"/>
    </location>
</feature>
<dbReference type="InterPro" id="IPR028096">
    <property type="entry name" value="EfeO_Cupredoxin"/>
</dbReference>
<dbReference type="Pfam" id="PF13473">
    <property type="entry name" value="Cupredoxin_1"/>
    <property type="match status" value="1"/>
</dbReference>
<protein>
    <recommendedName>
        <fullName evidence="8">Sulfite exporter TauE/SafE family protein</fullName>
    </recommendedName>
</protein>
<name>A0ABQ2N6C8_9ACTN</name>
<evidence type="ECO:0000256" key="3">
    <source>
        <dbReference type="SAM" id="SignalP"/>
    </source>
</evidence>
<evidence type="ECO:0000313" key="6">
    <source>
        <dbReference type="EMBL" id="GGO84982.1"/>
    </source>
</evidence>
<feature type="domain" description="Urease accessory protein UreH-like transmembrane" evidence="4">
    <location>
        <begin position="7"/>
        <end position="238"/>
    </location>
</feature>